<evidence type="ECO:0000313" key="2">
    <source>
        <dbReference type="EMBL" id="MDV5089008.1"/>
    </source>
</evidence>
<evidence type="ECO:0000259" key="1">
    <source>
        <dbReference type="Pfam" id="PF14287"/>
    </source>
</evidence>
<dbReference type="InterPro" id="IPR025378">
    <property type="entry name" value="DUF4368"/>
</dbReference>
<proteinExistence type="predicted"/>
<dbReference type="EMBL" id="JAWJZB010000011">
    <property type="protein sequence ID" value="MDV5089008.1"/>
    <property type="molecule type" value="Genomic_DNA"/>
</dbReference>
<protein>
    <submittedName>
        <fullName evidence="2">DUF4368 domain-containing protein</fullName>
    </submittedName>
</protein>
<gene>
    <name evidence="2" type="ORF">RVY80_09245</name>
</gene>
<sequence>MVGKISDERFAKMSATYEAEQKALESRIAELDEFITTAKEKSLNAEYFLQLVQKYTDIKELDAEIIRKFVEKIIVFKAEKVDGHRVQRIQIIYNCIGAVEIPSKHEKTA</sequence>
<keyword evidence="3" id="KW-1185">Reference proteome</keyword>
<accession>A0ABU3ZAS7</accession>
<feature type="domain" description="DUF4368" evidence="1">
    <location>
        <begin position="35"/>
        <end position="100"/>
    </location>
</feature>
<dbReference type="RefSeq" id="WP_317330374.1">
    <property type="nucleotide sequence ID" value="NZ_JAWJZA010000012.1"/>
</dbReference>
<evidence type="ECO:0000313" key="3">
    <source>
        <dbReference type="Proteomes" id="UP001272515"/>
    </source>
</evidence>
<comment type="caution">
    <text evidence="2">The sequence shown here is derived from an EMBL/GenBank/DDBJ whole genome shotgun (WGS) entry which is preliminary data.</text>
</comment>
<name>A0ABU3ZAS7_9FIRM</name>
<dbReference type="Proteomes" id="UP001272515">
    <property type="component" value="Unassembled WGS sequence"/>
</dbReference>
<organism evidence="2 3">
    <name type="scientific">Veillonella absiana</name>
    <dbReference type="NCBI Taxonomy" id="3079305"/>
    <lineage>
        <taxon>Bacteria</taxon>
        <taxon>Bacillati</taxon>
        <taxon>Bacillota</taxon>
        <taxon>Negativicutes</taxon>
        <taxon>Veillonellales</taxon>
        <taxon>Veillonellaceae</taxon>
        <taxon>Veillonella</taxon>
    </lineage>
</organism>
<reference evidence="2 3" key="1">
    <citation type="submission" date="2023-10" db="EMBL/GenBank/DDBJ databases">
        <title>Veillonella sp. nov., isolated from a pig farm feces dump.</title>
        <authorList>
            <person name="Chang Y.-H."/>
        </authorList>
    </citation>
    <scope>NUCLEOTIDE SEQUENCE [LARGE SCALE GENOMIC DNA]</scope>
    <source>
        <strain evidence="2 3">YH-vei2233</strain>
    </source>
</reference>
<dbReference type="Pfam" id="PF14287">
    <property type="entry name" value="DUF4368"/>
    <property type="match status" value="1"/>
</dbReference>